<protein>
    <recommendedName>
        <fullName evidence="1">Knr4/Smi1-like domain-containing protein</fullName>
    </recommendedName>
</protein>
<dbReference type="SMART" id="SM00860">
    <property type="entry name" value="SMI1_KNR4"/>
    <property type="match status" value="1"/>
</dbReference>
<name>A0A0G3EJ34_9BURK</name>
<sequence length="169" mass="18766">MKQDWERLEAWLRLNEAKTLADLNSPATTTAIQDLERRLGCSLPSGYIECLKIHAGQQGKAKWLFDGNEFLSLQNVILSWATWNDLLEDGDLEGSTAQSDKGIQAVWWSRGWIPFASNGGGDFLCLDMTPASGGRSGQVIEIFHDFPARKLVAPDFNSWFSNFVGSKLG</sequence>
<evidence type="ECO:0000313" key="3">
    <source>
        <dbReference type="Proteomes" id="UP000036700"/>
    </source>
</evidence>
<dbReference type="InterPro" id="IPR037883">
    <property type="entry name" value="Knr4/Smi1-like_sf"/>
</dbReference>
<dbReference type="RefSeq" id="WP_047212439.1">
    <property type="nucleotide sequence ID" value="NZ_CP011568.3"/>
</dbReference>
<accession>A0A0G3EJ34</accession>
<feature type="domain" description="Knr4/Smi1-like" evidence="1">
    <location>
        <begin position="26"/>
        <end position="162"/>
    </location>
</feature>
<dbReference type="Pfam" id="PF09346">
    <property type="entry name" value="SMI1_KNR4"/>
    <property type="match status" value="1"/>
</dbReference>
<evidence type="ECO:0000313" key="2">
    <source>
        <dbReference type="EMBL" id="AKJ66920.1"/>
    </source>
</evidence>
<reference evidence="3" key="1">
    <citation type="submission" date="2015-06" db="EMBL/GenBank/DDBJ databases">
        <authorList>
            <person name="Lim Y.L."/>
            <person name="Ee R."/>
            <person name="Yong D."/>
            <person name="How K.Y."/>
            <person name="Yin W.F."/>
            <person name="Chan K.G."/>
        </authorList>
    </citation>
    <scope>NUCLEOTIDE SEQUENCE [LARGE SCALE GENOMIC DNA]</scope>
    <source>
        <strain evidence="3">DSM 25325</strain>
    </source>
</reference>
<dbReference type="PANTHER" id="PTHR47432:SF1">
    <property type="entry name" value="CELL WALL ASSEMBLY REGULATOR SMI1"/>
    <property type="match status" value="1"/>
</dbReference>
<proteinExistence type="predicted"/>
<dbReference type="Proteomes" id="UP000036700">
    <property type="component" value="Chromosome"/>
</dbReference>
<dbReference type="OrthoDB" id="9000310at2"/>
<dbReference type="SUPFAM" id="SSF160631">
    <property type="entry name" value="SMI1/KNR4-like"/>
    <property type="match status" value="1"/>
</dbReference>
<dbReference type="Gene3D" id="3.40.1580.10">
    <property type="entry name" value="SMI1/KNR4-like"/>
    <property type="match status" value="1"/>
</dbReference>
<dbReference type="EMBL" id="CP011568">
    <property type="protein sequence ID" value="AKJ66920.1"/>
    <property type="molecule type" value="Genomic_DNA"/>
</dbReference>
<dbReference type="PATRIC" id="fig|445709.3.peg.96"/>
<gene>
    <name evidence="2" type="ORF">ABW99_00410</name>
</gene>
<dbReference type="PANTHER" id="PTHR47432">
    <property type="entry name" value="CELL WALL ASSEMBLY REGULATOR SMI1"/>
    <property type="match status" value="1"/>
</dbReference>
<organism evidence="2 3">
    <name type="scientific">Pandoraea thiooxydans</name>
    <dbReference type="NCBI Taxonomy" id="445709"/>
    <lineage>
        <taxon>Bacteria</taxon>
        <taxon>Pseudomonadati</taxon>
        <taxon>Pseudomonadota</taxon>
        <taxon>Betaproteobacteria</taxon>
        <taxon>Burkholderiales</taxon>
        <taxon>Burkholderiaceae</taxon>
        <taxon>Pandoraea</taxon>
    </lineage>
</organism>
<dbReference type="InterPro" id="IPR018958">
    <property type="entry name" value="Knr4/Smi1-like_dom"/>
</dbReference>
<keyword evidence="3" id="KW-1185">Reference proteome</keyword>
<dbReference type="AlphaFoldDB" id="A0A0G3EJ34"/>
<dbReference type="InterPro" id="IPR051873">
    <property type="entry name" value="KNR4/SMI1_regulator"/>
</dbReference>
<dbReference type="STRING" id="445709.ABW99_00410"/>
<dbReference type="KEGG" id="ptx:ABW99_00410"/>
<evidence type="ECO:0000259" key="1">
    <source>
        <dbReference type="SMART" id="SM00860"/>
    </source>
</evidence>